<dbReference type="EMBL" id="FNRQ01000004">
    <property type="protein sequence ID" value="SEA91719.1"/>
    <property type="molecule type" value="Genomic_DNA"/>
</dbReference>
<protein>
    <submittedName>
        <fullName evidence="2">Cupin domain-containing protein</fullName>
    </submittedName>
</protein>
<dbReference type="STRING" id="83784.SAMN05192564_10488"/>
<evidence type="ECO:0000313" key="2">
    <source>
        <dbReference type="EMBL" id="SEA91719.1"/>
    </source>
</evidence>
<dbReference type="Gene3D" id="2.60.120.10">
    <property type="entry name" value="Jelly Rolls"/>
    <property type="match status" value="1"/>
</dbReference>
<accession>A0A1H4F3B4</accession>
<dbReference type="SUPFAM" id="SSF51182">
    <property type="entry name" value="RmlC-like cupins"/>
    <property type="match status" value="1"/>
</dbReference>
<dbReference type="PANTHER" id="PTHR36114">
    <property type="entry name" value="16.7 KDA PROTEIN IN WHIE LOCUS"/>
    <property type="match status" value="1"/>
</dbReference>
<proteinExistence type="predicted"/>
<dbReference type="CDD" id="cd02226">
    <property type="entry name" value="cupin_YdbB-like"/>
    <property type="match status" value="1"/>
</dbReference>
<dbReference type="AlphaFoldDB" id="A0A1H4F3B4"/>
<organism evidence="2 3">
    <name type="scientific">Paraburkholderia sartisoli</name>
    <dbReference type="NCBI Taxonomy" id="83784"/>
    <lineage>
        <taxon>Bacteria</taxon>
        <taxon>Pseudomonadati</taxon>
        <taxon>Pseudomonadota</taxon>
        <taxon>Betaproteobacteria</taxon>
        <taxon>Burkholderiales</taxon>
        <taxon>Burkholderiaceae</taxon>
        <taxon>Paraburkholderia</taxon>
    </lineage>
</organism>
<feature type="domain" description="Cupin type-2" evidence="1">
    <location>
        <begin position="38"/>
        <end position="93"/>
    </location>
</feature>
<reference evidence="3" key="1">
    <citation type="submission" date="2016-10" db="EMBL/GenBank/DDBJ databases">
        <authorList>
            <person name="Varghese N."/>
            <person name="Submissions S."/>
        </authorList>
    </citation>
    <scope>NUCLEOTIDE SEQUENCE [LARGE SCALE GENOMIC DNA]</scope>
    <source>
        <strain evidence="3">LMG 24000</strain>
    </source>
</reference>
<dbReference type="Pfam" id="PF07883">
    <property type="entry name" value="Cupin_2"/>
    <property type="match status" value="1"/>
</dbReference>
<evidence type="ECO:0000259" key="1">
    <source>
        <dbReference type="Pfam" id="PF07883"/>
    </source>
</evidence>
<dbReference type="RefSeq" id="WP_407671015.1">
    <property type="nucleotide sequence ID" value="NZ_FNRQ01000004.1"/>
</dbReference>
<evidence type="ECO:0000313" key="3">
    <source>
        <dbReference type="Proteomes" id="UP000198638"/>
    </source>
</evidence>
<dbReference type="InterPro" id="IPR013096">
    <property type="entry name" value="Cupin_2"/>
</dbReference>
<dbReference type="InterPro" id="IPR014710">
    <property type="entry name" value="RmlC-like_jellyroll"/>
</dbReference>
<dbReference type="Proteomes" id="UP000198638">
    <property type="component" value="Unassembled WGS sequence"/>
</dbReference>
<sequence>MRAFAETVDLATAFDAVHEHWSPNVVAQVNDQYVKVAKVQGEFAWHSHAEEDELFYVVRGHLDIEYENGRTVSLAPGSLHVVPRGVLHKPVAQEECWIVLIETVSTKHTGDVETPYTKTLAQQLGQA</sequence>
<name>A0A1H4F3B4_9BURK</name>
<dbReference type="PANTHER" id="PTHR36114:SF1">
    <property type="entry name" value="16.7 KDA PROTEIN IN WHIE LOCUS"/>
    <property type="match status" value="1"/>
</dbReference>
<keyword evidence="3" id="KW-1185">Reference proteome</keyword>
<dbReference type="InterPro" id="IPR052044">
    <property type="entry name" value="PKS_Associated_Protein"/>
</dbReference>
<dbReference type="InterPro" id="IPR011051">
    <property type="entry name" value="RmlC_Cupin_sf"/>
</dbReference>
<gene>
    <name evidence="2" type="ORF">SAMN05192564_10488</name>
</gene>